<dbReference type="AlphaFoldDB" id="A0A849KX37"/>
<dbReference type="PANTHER" id="PTHR46401:SF2">
    <property type="entry name" value="GLYCOSYLTRANSFERASE WBBK-RELATED"/>
    <property type="match status" value="1"/>
</dbReference>
<proteinExistence type="predicted"/>
<accession>A0A849KX37</accession>
<evidence type="ECO:0000313" key="3">
    <source>
        <dbReference type="Proteomes" id="UP000572377"/>
    </source>
</evidence>
<name>A0A849KX37_9RHOB</name>
<dbReference type="EMBL" id="JABFBC010000001">
    <property type="protein sequence ID" value="NNU78977.1"/>
    <property type="molecule type" value="Genomic_DNA"/>
</dbReference>
<keyword evidence="3" id="KW-1185">Reference proteome</keyword>
<reference evidence="2 3" key="1">
    <citation type="submission" date="2020-05" db="EMBL/GenBank/DDBJ databases">
        <title>Gimesia benthica sp. nov., a novel planctomycete isolated from a deep-sea water sample of the Northwest Indian Ocean.</title>
        <authorList>
            <person name="Wang J."/>
            <person name="Ruan C."/>
            <person name="Song L."/>
            <person name="Zhu Y."/>
            <person name="Li A."/>
            <person name="Zheng X."/>
            <person name="Wang L."/>
            <person name="Lu Z."/>
            <person name="Huang Y."/>
            <person name="Du W."/>
            <person name="Zhou Y."/>
            <person name="Huang L."/>
            <person name="Dai X."/>
        </authorList>
    </citation>
    <scope>NUCLEOTIDE SEQUENCE [LARGE SCALE GENOMIC DNA]</scope>
    <source>
        <strain evidence="2 3">YYQ-30</strain>
    </source>
</reference>
<protein>
    <submittedName>
        <fullName evidence="2">Glycosyltransferase family 4 protein</fullName>
    </submittedName>
</protein>
<dbReference type="PANTHER" id="PTHR46401">
    <property type="entry name" value="GLYCOSYLTRANSFERASE WBBK-RELATED"/>
    <property type="match status" value="1"/>
</dbReference>
<organism evidence="2 3">
    <name type="scientific">Halovulum dunhuangense</name>
    <dbReference type="NCBI Taxonomy" id="1505036"/>
    <lineage>
        <taxon>Bacteria</taxon>
        <taxon>Pseudomonadati</taxon>
        <taxon>Pseudomonadota</taxon>
        <taxon>Alphaproteobacteria</taxon>
        <taxon>Rhodobacterales</taxon>
        <taxon>Paracoccaceae</taxon>
        <taxon>Halovulum</taxon>
    </lineage>
</organism>
<dbReference type="GO" id="GO:0016757">
    <property type="term" value="F:glycosyltransferase activity"/>
    <property type="evidence" value="ECO:0007669"/>
    <property type="project" value="TreeGrafter"/>
</dbReference>
<sequence>MRTGPQDIVLDVTRSLSRIGAGGDSGVDRVERAYIRHLMGLDGRVFFLTRVLRGAALLDRIGMARLLELAADPTHLPAPDLLGHLARRQNPARRRAESAARRLALGWATTQRLPGLLARHLSKGFAYINVGHTHLEPDHLIRLRAAGAGRIAVMVHDVIPLDYPEFSRPGTPAKFERLLRGVAANADIVIFNSADTATRAGRWFDRWGMSPATVTALLGVDPADPTPTAPAAHPHFVVLGTIEPRKNHLLLLNIWRRMHDTMPEADIPHLHIVGRRGWENENILDMLDRAPFMGRTVFEHGYLPDPDMNRLLGGARALLFPSFAEGFGYPLAEALQMGVPAICADLPVYREIVGDAATYLDPLDAPAWLAAISDFSALIQPNSISSLKIPFWDQHFSIVCEVLCVSGDPSVGKLDGCGPAS</sequence>
<dbReference type="Gene3D" id="3.40.50.2000">
    <property type="entry name" value="Glycogen Phosphorylase B"/>
    <property type="match status" value="1"/>
</dbReference>
<dbReference type="Proteomes" id="UP000572377">
    <property type="component" value="Unassembled WGS sequence"/>
</dbReference>
<gene>
    <name evidence="2" type="ORF">HMH01_00870</name>
</gene>
<keyword evidence="1 2" id="KW-0808">Transferase</keyword>
<dbReference type="Pfam" id="PF13692">
    <property type="entry name" value="Glyco_trans_1_4"/>
    <property type="match status" value="1"/>
</dbReference>
<dbReference type="RefSeq" id="WP_171321566.1">
    <property type="nucleotide sequence ID" value="NZ_JABFBC010000001.1"/>
</dbReference>
<dbReference type="SUPFAM" id="SSF53756">
    <property type="entry name" value="UDP-Glycosyltransferase/glycogen phosphorylase"/>
    <property type="match status" value="1"/>
</dbReference>
<evidence type="ECO:0000313" key="2">
    <source>
        <dbReference type="EMBL" id="NNU78977.1"/>
    </source>
</evidence>
<dbReference type="CDD" id="cd03809">
    <property type="entry name" value="GT4_MtfB-like"/>
    <property type="match status" value="1"/>
</dbReference>
<comment type="caution">
    <text evidence="2">The sequence shown here is derived from an EMBL/GenBank/DDBJ whole genome shotgun (WGS) entry which is preliminary data.</text>
</comment>
<evidence type="ECO:0000256" key="1">
    <source>
        <dbReference type="ARBA" id="ARBA00022679"/>
    </source>
</evidence>